<dbReference type="OrthoDB" id="583532at2"/>
<dbReference type="Pfam" id="PF11740">
    <property type="entry name" value="KfrA_N"/>
    <property type="match status" value="1"/>
</dbReference>
<sequence>MKMDMARQEVTLDEVTAAAISLQDDGMRVTIEAVREALGTGSPSTIHKHLVEWRASQAKPEAPKPEIPESIVADLGRWAQQFAQQAGAGANDALAQAESDMDALLKAGEELEAERDELLAQVASITSARDQALATAAEHAETIERLTVELRNARQVAMDALVGKAKDQLAIEGKDAQLAELRQQVERGVTASAAESDARLAAEMELIGATTARDNLAAEVRELRAQLDAAHAERSTLRAEMEVLRASR</sequence>
<evidence type="ECO:0000259" key="2">
    <source>
        <dbReference type="Pfam" id="PF11740"/>
    </source>
</evidence>
<feature type="coiled-coil region" evidence="1">
    <location>
        <begin position="94"/>
        <end position="156"/>
    </location>
</feature>
<reference evidence="3 4" key="1">
    <citation type="submission" date="2019-03" db="EMBL/GenBank/DDBJ databases">
        <title>Draft genome of Massilia hortus sp. nov., a novel bacterial species of the Oxalobacteraceae family.</title>
        <authorList>
            <person name="Peta V."/>
            <person name="Raths R."/>
            <person name="Bucking H."/>
        </authorList>
    </citation>
    <scope>NUCLEOTIDE SEQUENCE [LARGE SCALE GENOMIC DNA]</scope>
    <source>
        <strain evidence="3 4">ONC3</strain>
    </source>
</reference>
<evidence type="ECO:0000313" key="4">
    <source>
        <dbReference type="Proteomes" id="UP000297258"/>
    </source>
</evidence>
<dbReference type="GO" id="GO:0003677">
    <property type="term" value="F:DNA binding"/>
    <property type="evidence" value="ECO:0007669"/>
    <property type="project" value="UniProtKB-KW"/>
</dbReference>
<gene>
    <name evidence="3" type="ORF">E4O92_22985</name>
</gene>
<feature type="coiled-coil region" evidence="1">
    <location>
        <begin position="213"/>
        <end position="247"/>
    </location>
</feature>
<proteinExistence type="predicted"/>
<evidence type="ECO:0000256" key="1">
    <source>
        <dbReference type="SAM" id="Coils"/>
    </source>
</evidence>
<dbReference type="InterPro" id="IPR021104">
    <property type="entry name" value="KfrA_DNA-bd_N"/>
</dbReference>
<feature type="domain" description="KfrA N-terminal DNA-binding" evidence="2">
    <location>
        <begin position="13"/>
        <end position="122"/>
    </location>
</feature>
<protein>
    <submittedName>
        <fullName evidence="3">DNA-binding protein</fullName>
    </submittedName>
</protein>
<accession>A0A4Y9SQV1</accession>
<name>A0A4Y9SQV1_9BURK</name>
<dbReference type="AlphaFoldDB" id="A0A4Y9SQV1"/>
<dbReference type="EMBL" id="SPUM01000146">
    <property type="protein sequence ID" value="TFW27729.1"/>
    <property type="molecule type" value="Genomic_DNA"/>
</dbReference>
<comment type="caution">
    <text evidence="3">The sequence shown here is derived from an EMBL/GenBank/DDBJ whole genome shotgun (WGS) entry which is preliminary data.</text>
</comment>
<keyword evidence="3" id="KW-0238">DNA-binding</keyword>
<keyword evidence="4" id="KW-1185">Reference proteome</keyword>
<keyword evidence="1" id="KW-0175">Coiled coil</keyword>
<dbReference type="Proteomes" id="UP000297258">
    <property type="component" value="Unassembled WGS sequence"/>
</dbReference>
<organism evidence="3 4">
    <name type="scientific">Massilia horti</name>
    <dbReference type="NCBI Taxonomy" id="2562153"/>
    <lineage>
        <taxon>Bacteria</taxon>
        <taxon>Pseudomonadati</taxon>
        <taxon>Pseudomonadota</taxon>
        <taxon>Betaproteobacteria</taxon>
        <taxon>Burkholderiales</taxon>
        <taxon>Oxalobacteraceae</taxon>
        <taxon>Telluria group</taxon>
        <taxon>Massilia</taxon>
    </lineage>
</organism>
<evidence type="ECO:0000313" key="3">
    <source>
        <dbReference type="EMBL" id="TFW27729.1"/>
    </source>
</evidence>